<dbReference type="InterPro" id="IPR010071">
    <property type="entry name" value="AA_adenyl_dom"/>
</dbReference>
<evidence type="ECO:0000256" key="4">
    <source>
        <dbReference type="ARBA" id="ARBA00022553"/>
    </source>
</evidence>
<dbReference type="FunFam" id="3.40.50.980:FF:000001">
    <property type="entry name" value="Non-ribosomal peptide synthetase"/>
    <property type="match status" value="1"/>
</dbReference>
<dbReference type="GO" id="GO:0003824">
    <property type="term" value="F:catalytic activity"/>
    <property type="evidence" value="ECO:0007669"/>
    <property type="project" value="InterPro"/>
</dbReference>
<dbReference type="InterPro" id="IPR025110">
    <property type="entry name" value="AMP-bd_C"/>
</dbReference>
<feature type="non-terminal residue" evidence="6">
    <location>
        <position position="1523"/>
    </location>
</feature>
<feature type="domain" description="Carrier" evidence="5">
    <location>
        <begin position="1027"/>
        <end position="1104"/>
    </location>
</feature>
<keyword evidence="3" id="KW-0596">Phosphopantetheine</keyword>
<dbReference type="GO" id="GO:0044550">
    <property type="term" value="P:secondary metabolite biosynthetic process"/>
    <property type="evidence" value="ECO:0007669"/>
    <property type="project" value="TreeGrafter"/>
</dbReference>
<gene>
    <name evidence="6" type="ORF">JL102_23265</name>
</gene>
<dbReference type="Pfam" id="PF00501">
    <property type="entry name" value="AMP-binding"/>
    <property type="match status" value="1"/>
</dbReference>
<dbReference type="InterPro" id="IPR036736">
    <property type="entry name" value="ACP-like_sf"/>
</dbReference>
<dbReference type="Gene3D" id="1.10.1200.10">
    <property type="entry name" value="ACP-like"/>
    <property type="match status" value="1"/>
</dbReference>
<comment type="similarity">
    <text evidence="2">Belongs to the ATP-dependent AMP-binding enzyme family.</text>
</comment>
<dbReference type="NCBIfam" id="TIGR01733">
    <property type="entry name" value="AA-adenyl-dom"/>
    <property type="match status" value="1"/>
</dbReference>
<dbReference type="FunFam" id="3.30.300.30:FF:000010">
    <property type="entry name" value="Enterobactin synthetase component F"/>
    <property type="match status" value="1"/>
</dbReference>
<dbReference type="PROSITE" id="PS00455">
    <property type="entry name" value="AMP_BINDING"/>
    <property type="match status" value="1"/>
</dbReference>
<dbReference type="SUPFAM" id="SSF52777">
    <property type="entry name" value="CoA-dependent acyltransferases"/>
    <property type="match status" value="4"/>
</dbReference>
<dbReference type="Proteomes" id="UP000659388">
    <property type="component" value="Unassembled WGS sequence"/>
</dbReference>
<dbReference type="GO" id="GO:0031177">
    <property type="term" value="F:phosphopantetheine binding"/>
    <property type="evidence" value="ECO:0007669"/>
    <property type="project" value="InterPro"/>
</dbReference>
<comment type="caution">
    <text evidence="6">The sequence shown here is derived from an EMBL/GenBank/DDBJ whole genome shotgun (WGS) entry which is preliminary data.</text>
</comment>
<dbReference type="PANTHER" id="PTHR45527">
    <property type="entry name" value="NONRIBOSOMAL PEPTIDE SYNTHETASE"/>
    <property type="match status" value="1"/>
</dbReference>
<dbReference type="SUPFAM" id="SSF56801">
    <property type="entry name" value="Acetyl-CoA synthetase-like"/>
    <property type="match status" value="1"/>
</dbReference>
<dbReference type="Gene3D" id="3.30.300.30">
    <property type="match status" value="1"/>
</dbReference>
<dbReference type="PANTHER" id="PTHR45527:SF1">
    <property type="entry name" value="FATTY ACID SYNTHASE"/>
    <property type="match status" value="1"/>
</dbReference>
<dbReference type="Pfam" id="PF00668">
    <property type="entry name" value="Condensation"/>
    <property type="match status" value="2"/>
</dbReference>
<proteinExistence type="inferred from homology"/>
<comment type="cofactor">
    <cofactor evidence="1">
        <name>pantetheine 4'-phosphate</name>
        <dbReference type="ChEBI" id="CHEBI:47942"/>
    </cofactor>
</comment>
<dbReference type="Pfam" id="PF13193">
    <property type="entry name" value="AMP-binding_C"/>
    <property type="match status" value="1"/>
</dbReference>
<dbReference type="Gene3D" id="2.30.38.10">
    <property type="entry name" value="Luciferase, Domain 3"/>
    <property type="match status" value="1"/>
</dbReference>
<dbReference type="InterPro" id="IPR045851">
    <property type="entry name" value="AMP-bd_C_sf"/>
</dbReference>
<dbReference type="Gene3D" id="3.30.559.30">
    <property type="entry name" value="Nonribosomal peptide synthetase, condensation domain"/>
    <property type="match status" value="2"/>
</dbReference>
<dbReference type="Pfam" id="PF18563">
    <property type="entry name" value="TubC_N"/>
    <property type="match status" value="1"/>
</dbReference>
<dbReference type="CDD" id="cd05930">
    <property type="entry name" value="A_NRPS"/>
    <property type="match status" value="1"/>
</dbReference>
<evidence type="ECO:0000259" key="5">
    <source>
        <dbReference type="PROSITE" id="PS50075"/>
    </source>
</evidence>
<dbReference type="GO" id="GO:0005737">
    <property type="term" value="C:cytoplasm"/>
    <property type="evidence" value="ECO:0007669"/>
    <property type="project" value="TreeGrafter"/>
</dbReference>
<dbReference type="Gene3D" id="1.10.10.1830">
    <property type="entry name" value="Non-ribosomal peptide synthase, adenylation domain"/>
    <property type="match status" value="1"/>
</dbReference>
<dbReference type="InterPro" id="IPR044894">
    <property type="entry name" value="TubC_N_sf"/>
</dbReference>
<dbReference type="InterPro" id="IPR020806">
    <property type="entry name" value="PKS_PP-bd"/>
</dbReference>
<dbReference type="InterPro" id="IPR023213">
    <property type="entry name" value="CAT-like_dom_sf"/>
</dbReference>
<accession>A0A937FDU7</accession>
<dbReference type="SUPFAM" id="SSF47336">
    <property type="entry name" value="ACP-like"/>
    <property type="match status" value="1"/>
</dbReference>
<dbReference type="Pfam" id="PF00550">
    <property type="entry name" value="PP-binding"/>
    <property type="match status" value="1"/>
</dbReference>
<dbReference type="EMBL" id="JAESIY010000029">
    <property type="protein sequence ID" value="MBL3659085.1"/>
    <property type="molecule type" value="Genomic_DNA"/>
</dbReference>
<protein>
    <submittedName>
        <fullName evidence="6">Amino acid adenylation domain-containing protein</fullName>
    </submittedName>
</protein>
<dbReference type="InterPro" id="IPR000873">
    <property type="entry name" value="AMP-dep_synth/lig_dom"/>
</dbReference>
<dbReference type="GO" id="GO:0043041">
    <property type="term" value="P:amino acid activation for nonribosomal peptide biosynthetic process"/>
    <property type="evidence" value="ECO:0007669"/>
    <property type="project" value="TreeGrafter"/>
</dbReference>
<dbReference type="InterPro" id="IPR009081">
    <property type="entry name" value="PP-bd_ACP"/>
</dbReference>
<organism evidence="6 7">
    <name type="scientific">Fulvivirga sediminis</name>
    <dbReference type="NCBI Taxonomy" id="2803949"/>
    <lineage>
        <taxon>Bacteria</taxon>
        <taxon>Pseudomonadati</taxon>
        <taxon>Bacteroidota</taxon>
        <taxon>Cytophagia</taxon>
        <taxon>Cytophagales</taxon>
        <taxon>Fulvivirgaceae</taxon>
        <taxon>Fulvivirga</taxon>
    </lineage>
</organism>
<sequence length="1523" mass="172064">MSRQEIVELLIEANDKNITLFLEGDKLKYTLKSDTVADESFLSRLRENKDDIKAFLAKQTADIVDVQDGSIASFDRQAVERIPLSFSQERLWFIDRLEGSTHYHIPTILKLAPEIQEEGIKYAVNEIVNRHEILRTVYKEDKLGAHQEVMPPAKWPIIVSESSEENLQKSINEITKKPFDLSSDSMLRVGLIKLPSGHKVLILVVHHIAFDGWSQPVFIQELKTFYGKWVSGDTAKLPPLPVQYADYAMWQRTYMQGETLEKTMTFWERQLKGLSPISLKTDYPRPPIQSTKGKTVVFQMPDKYRGALKMFAVKEGLTQFMVLFAAFNVLLSRYTGKTDICIGTPVANRSKEELSSLIGFFVNTLAIRCDLEQDMSFIELVTRVRDTLLEAYDNQEVPFEKIIERLGVARDISRNPLVQMLFVFQEANKVGLSQQQNHGNAPIQIIKQSSDSSKFDLTVSVANDDKGLRLMANYCTDLYKEDTIHKLLKHFSQLIASALDEPETSIRRLNMMSVEEEYLLMKQSAGAERKLDLTGLLDVFAIQAVNHANKTAISFAGQELTYKELDAASDYLAHSLTEAGVKAHDYVVVCQERSPELIVSILAIIKAGGTYVPMDPKHPVSRIKMVVDDLNVKFAIVNDETKNSFDAGQVFFGVNLYPEKINYKASVRDADQLAYIIYTSGSTGTPKGVMIKEKSLLNLVQWHIHQFKNDVNSQSTLVAGVAFDASAWEIWPYLLAGGTIHIIDDNTSLSVDGLIEVFKTKSITHSFLPTALVPDFVKSTQGKTMELKHLLTGGDALPALEIVDLNYTVYNNYGPTENTVVSTSYALDKEDQNQAPSIGQPIDNTYALIFDQYLNILPNGIEGDLYLAGEQLAVGYLNNQELTDSVFIDNPMRWGGNKIYKTGDRAFRDDNGNIFFAGRQDDQVSIRGFRVELGEVQAALQVAPGVDQCLVIVREDKPGDKRIVSYIVAADHYKEEDVRDYLMNRLPRYMIPVSFVNIDRFPLTANGKIDKQQLPVPEISTTADYTPPVSGTEKALVHEWGELLQVAADRIGIDDDFFVLGGHSLLATRLVSQINHSLSVELSVKDVFLNSNVRDLAALIDQLDKKAMLSIAPAKREGLLPLSFAQERLWFIDKLEGTTQYHISSTFALGENINVDGVAHAYRSVINRHEVLRTVYKERDGVPFQNVLQEQEWQLTCRKISGNDELTEHISNFKRTPFDLAVQIPIRGELIQTNKGFVLLIVTHHIASDGWSHPIFEQEMQTFYRQYVNQESTELPALDIQYADYAVWQQSYFKGQLLISKLKFWEQQLHGVEILNLPTDYPRPATISTAGRLIMRSLSIERLSAIKSLSESNGSTVFMTLLSAFQLLLSRYSGQNDVVVGTPVANRGHKEIEPLIGFFVNTLVLRNKIDQEATYEELLKEVRNNTLSAYEHQDVPFEKIVERVEKNRDMSRNPIFQVMFLHQLNNQSFKPDSNEVSLITESKFDITLSIIENPECGLKVGVTYCTDLFLRSSMKEFLGHYIT</sequence>
<dbReference type="InterPro" id="IPR041464">
    <property type="entry name" value="TubC_N"/>
</dbReference>
<dbReference type="InterPro" id="IPR001242">
    <property type="entry name" value="Condensation_dom"/>
</dbReference>
<evidence type="ECO:0000256" key="2">
    <source>
        <dbReference type="ARBA" id="ARBA00006432"/>
    </source>
</evidence>
<evidence type="ECO:0000313" key="7">
    <source>
        <dbReference type="Proteomes" id="UP000659388"/>
    </source>
</evidence>
<dbReference type="SMART" id="SM00823">
    <property type="entry name" value="PKS_PP"/>
    <property type="match status" value="1"/>
</dbReference>
<evidence type="ECO:0000256" key="1">
    <source>
        <dbReference type="ARBA" id="ARBA00001957"/>
    </source>
</evidence>
<evidence type="ECO:0000313" key="6">
    <source>
        <dbReference type="EMBL" id="MBL3659085.1"/>
    </source>
</evidence>
<dbReference type="FunFam" id="1.10.1200.10:FF:000005">
    <property type="entry name" value="Nonribosomal peptide synthetase 1"/>
    <property type="match status" value="1"/>
</dbReference>
<dbReference type="RefSeq" id="WP_202246878.1">
    <property type="nucleotide sequence ID" value="NZ_JAESIY010000029.1"/>
</dbReference>
<dbReference type="Gene3D" id="3.30.559.10">
    <property type="entry name" value="Chloramphenicol acetyltransferase-like domain"/>
    <property type="match status" value="2"/>
</dbReference>
<dbReference type="InterPro" id="IPR020845">
    <property type="entry name" value="AMP-binding_CS"/>
</dbReference>
<keyword evidence="7" id="KW-1185">Reference proteome</keyword>
<evidence type="ECO:0000256" key="3">
    <source>
        <dbReference type="ARBA" id="ARBA00022450"/>
    </source>
</evidence>
<reference evidence="6" key="1">
    <citation type="submission" date="2021-01" db="EMBL/GenBank/DDBJ databases">
        <title>Fulvivirga kasyanovii gen. nov., sp nov., a novel member of the phylum Bacteroidetes isolated from seawater in a mussel farm.</title>
        <authorList>
            <person name="Zhao L.-H."/>
            <person name="Wang Z.-J."/>
        </authorList>
    </citation>
    <scope>NUCLEOTIDE SEQUENCE</scope>
    <source>
        <strain evidence="6">2943</strain>
    </source>
</reference>
<keyword evidence="4" id="KW-0597">Phosphoprotein</keyword>
<dbReference type="CDD" id="cd19531">
    <property type="entry name" value="LCL_NRPS-like"/>
    <property type="match status" value="2"/>
</dbReference>
<dbReference type="Gene3D" id="3.40.50.980">
    <property type="match status" value="2"/>
</dbReference>
<name>A0A937FDU7_9BACT</name>
<dbReference type="PROSITE" id="PS50075">
    <property type="entry name" value="CARRIER"/>
    <property type="match status" value="1"/>
</dbReference>